<evidence type="ECO:0000313" key="2">
    <source>
        <dbReference type="Proteomes" id="UP000195221"/>
    </source>
</evidence>
<dbReference type="EMBL" id="NBTZ01000013">
    <property type="protein sequence ID" value="OTP79256.1"/>
    <property type="molecule type" value="Genomic_DNA"/>
</dbReference>
<sequence>MWLAAGFTDMREGLISLTAKAQAVLERNPFRSCVEPRLDLRAQFMW</sequence>
<gene>
    <name evidence="1" type="ORF">PAMC26577_02110</name>
</gene>
<comment type="caution">
    <text evidence="1">The sequence shown here is derived from an EMBL/GenBank/DDBJ whole genome shotgun (WGS) entry which is preliminary data.</text>
</comment>
<reference evidence="1 2" key="1">
    <citation type="submission" date="2017-03" db="EMBL/GenBank/DDBJ databases">
        <title>Genome analysis of strain PAMC 26577.</title>
        <authorList>
            <person name="Oh H.-M."/>
            <person name="Yang J.-A."/>
        </authorList>
    </citation>
    <scope>NUCLEOTIDE SEQUENCE [LARGE SCALE GENOMIC DNA]</scope>
    <source>
        <strain evidence="1 2">PAMC 26577</strain>
    </source>
</reference>
<protein>
    <submittedName>
        <fullName evidence="1">Uncharacterized protein</fullName>
    </submittedName>
</protein>
<proteinExistence type="predicted"/>
<evidence type="ECO:0000313" key="1">
    <source>
        <dbReference type="EMBL" id="OTP79256.1"/>
    </source>
</evidence>
<dbReference type="AlphaFoldDB" id="A0A242N7Y5"/>
<organism evidence="1 2">
    <name type="scientific">Caballeronia sordidicola</name>
    <name type="common">Burkholderia sordidicola</name>
    <dbReference type="NCBI Taxonomy" id="196367"/>
    <lineage>
        <taxon>Bacteria</taxon>
        <taxon>Pseudomonadati</taxon>
        <taxon>Pseudomonadota</taxon>
        <taxon>Betaproteobacteria</taxon>
        <taxon>Burkholderiales</taxon>
        <taxon>Burkholderiaceae</taxon>
        <taxon>Caballeronia</taxon>
    </lineage>
</organism>
<dbReference type="Proteomes" id="UP000195221">
    <property type="component" value="Unassembled WGS sequence"/>
</dbReference>
<name>A0A242N7Y5_CABSO</name>
<accession>A0A242N7Y5</accession>